<protein>
    <submittedName>
        <fullName evidence="1">Uncharacterized protein</fullName>
    </submittedName>
</protein>
<organism evidence="1 2">
    <name type="scientific">Luoshenia tenuis</name>
    <dbReference type="NCBI Taxonomy" id="2763654"/>
    <lineage>
        <taxon>Bacteria</taxon>
        <taxon>Bacillati</taxon>
        <taxon>Bacillota</taxon>
        <taxon>Clostridia</taxon>
        <taxon>Christensenellales</taxon>
        <taxon>Christensenellaceae</taxon>
        <taxon>Luoshenia</taxon>
    </lineage>
</organism>
<keyword evidence="2" id="KW-1185">Reference proteome</keyword>
<sequence>MRLQQGFAGGGQGNGANWARGWTVRGPGFTGADGVNLSACLVGVVQAWPGGYKEIPRRRSE</sequence>
<dbReference type="Proteomes" id="UP000654279">
    <property type="component" value="Unassembled WGS sequence"/>
</dbReference>
<comment type="caution">
    <text evidence="1">The sequence shown here is derived from an EMBL/GenBank/DDBJ whole genome shotgun (WGS) entry which is preliminary data.</text>
</comment>
<evidence type="ECO:0000313" key="1">
    <source>
        <dbReference type="EMBL" id="MBC8529668.1"/>
    </source>
</evidence>
<name>A0A926HMZ8_9FIRM</name>
<dbReference type="EMBL" id="JACRSO010000004">
    <property type="protein sequence ID" value="MBC8529668.1"/>
    <property type="molecule type" value="Genomic_DNA"/>
</dbReference>
<dbReference type="RefSeq" id="WP_249285494.1">
    <property type="nucleotide sequence ID" value="NZ_JACRSO010000004.1"/>
</dbReference>
<reference evidence="1" key="1">
    <citation type="submission" date="2020-08" db="EMBL/GenBank/DDBJ databases">
        <title>Genome public.</title>
        <authorList>
            <person name="Liu C."/>
            <person name="Sun Q."/>
        </authorList>
    </citation>
    <scope>NUCLEOTIDE SEQUENCE</scope>
    <source>
        <strain evidence="1">NSJ-44</strain>
    </source>
</reference>
<proteinExistence type="predicted"/>
<accession>A0A926HMZ8</accession>
<evidence type="ECO:0000313" key="2">
    <source>
        <dbReference type="Proteomes" id="UP000654279"/>
    </source>
</evidence>
<dbReference type="AlphaFoldDB" id="A0A926HMZ8"/>
<gene>
    <name evidence="1" type="ORF">H8699_09535</name>
</gene>